<comment type="caution">
    <text evidence="6">The sequence shown here is derived from an EMBL/GenBank/DDBJ whole genome shotgun (WGS) entry which is preliminary data.</text>
</comment>
<keyword evidence="3" id="KW-0560">Oxidoreductase</keyword>
<dbReference type="Proteomes" id="UP001141552">
    <property type="component" value="Unassembled WGS sequence"/>
</dbReference>
<evidence type="ECO:0008006" key="8">
    <source>
        <dbReference type="Google" id="ProtNLM"/>
    </source>
</evidence>
<dbReference type="InterPro" id="IPR002401">
    <property type="entry name" value="Cyt_P450_E_grp-I"/>
</dbReference>
<dbReference type="GO" id="GO:0016705">
    <property type="term" value="F:oxidoreductase activity, acting on paired donors, with incorporation or reduction of molecular oxygen"/>
    <property type="evidence" value="ECO:0007669"/>
    <property type="project" value="InterPro"/>
</dbReference>
<keyword evidence="5" id="KW-0503">Monooxygenase</keyword>
<dbReference type="AlphaFoldDB" id="A0A9Q0JPW9"/>
<evidence type="ECO:0000256" key="4">
    <source>
        <dbReference type="ARBA" id="ARBA00023004"/>
    </source>
</evidence>
<evidence type="ECO:0000313" key="7">
    <source>
        <dbReference type="Proteomes" id="UP001141552"/>
    </source>
</evidence>
<dbReference type="EMBL" id="JAKUCV010000507">
    <property type="protein sequence ID" value="KAJ4849734.1"/>
    <property type="molecule type" value="Genomic_DNA"/>
</dbReference>
<accession>A0A9Q0JPW9</accession>
<reference evidence="6" key="1">
    <citation type="submission" date="2022-02" db="EMBL/GenBank/DDBJ databases">
        <authorList>
            <person name="Henning P.M."/>
            <person name="McCubbin A.G."/>
            <person name="Shore J.S."/>
        </authorList>
    </citation>
    <scope>NUCLEOTIDE SEQUENCE</scope>
    <source>
        <strain evidence="6">F60SS</strain>
        <tissue evidence="6">Leaves</tissue>
    </source>
</reference>
<dbReference type="SUPFAM" id="SSF48264">
    <property type="entry name" value="Cytochrome P450"/>
    <property type="match status" value="1"/>
</dbReference>
<evidence type="ECO:0000256" key="5">
    <source>
        <dbReference type="ARBA" id="ARBA00023033"/>
    </source>
</evidence>
<keyword evidence="7" id="KW-1185">Reference proteome</keyword>
<protein>
    <recommendedName>
        <fullName evidence="8">Cytochrome P450</fullName>
    </recommendedName>
</protein>
<dbReference type="Gene3D" id="1.10.630.10">
    <property type="entry name" value="Cytochrome P450"/>
    <property type="match status" value="1"/>
</dbReference>
<evidence type="ECO:0000256" key="2">
    <source>
        <dbReference type="ARBA" id="ARBA00022723"/>
    </source>
</evidence>
<dbReference type="PRINTS" id="PR00463">
    <property type="entry name" value="EP450I"/>
</dbReference>
<dbReference type="GO" id="GO:0004497">
    <property type="term" value="F:monooxygenase activity"/>
    <property type="evidence" value="ECO:0007669"/>
    <property type="project" value="UniProtKB-KW"/>
</dbReference>
<dbReference type="OrthoDB" id="837792at2759"/>
<dbReference type="Pfam" id="PF00067">
    <property type="entry name" value="p450"/>
    <property type="match status" value="1"/>
</dbReference>
<dbReference type="InterPro" id="IPR050651">
    <property type="entry name" value="Plant_Cytochrome_P450_Monoox"/>
</dbReference>
<keyword evidence="4" id="KW-0408">Iron</keyword>
<dbReference type="InterPro" id="IPR001128">
    <property type="entry name" value="Cyt_P450"/>
</dbReference>
<dbReference type="PANTHER" id="PTHR47947:SF60">
    <property type="entry name" value="CYTOCHROME P450"/>
    <property type="match status" value="1"/>
</dbReference>
<dbReference type="GO" id="GO:0020037">
    <property type="term" value="F:heme binding"/>
    <property type="evidence" value="ECO:0007669"/>
    <property type="project" value="InterPro"/>
</dbReference>
<gene>
    <name evidence="6" type="ORF">Tsubulata_016117</name>
</gene>
<proteinExistence type="predicted"/>
<keyword evidence="2" id="KW-0479">Metal-binding</keyword>
<dbReference type="InterPro" id="IPR036396">
    <property type="entry name" value="Cyt_P450_sf"/>
</dbReference>
<reference evidence="6" key="2">
    <citation type="journal article" date="2023" name="Plants (Basel)">
        <title>Annotation of the Turnera subulata (Passifloraceae) Draft Genome Reveals the S-Locus Evolved after the Divergence of Turneroideae from Passifloroideae in a Stepwise Manner.</title>
        <authorList>
            <person name="Henning P.M."/>
            <person name="Roalson E.H."/>
            <person name="Mir W."/>
            <person name="McCubbin A.G."/>
            <person name="Shore J.S."/>
        </authorList>
    </citation>
    <scope>NUCLEOTIDE SEQUENCE</scope>
    <source>
        <strain evidence="6">F60SS</strain>
    </source>
</reference>
<organism evidence="6 7">
    <name type="scientific">Turnera subulata</name>
    <dbReference type="NCBI Taxonomy" id="218843"/>
    <lineage>
        <taxon>Eukaryota</taxon>
        <taxon>Viridiplantae</taxon>
        <taxon>Streptophyta</taxon>
        <taxon>Embryophyta</taxon>
        <taxon>Tracheophyta</taxon>
        <taxon>Spermatophyta</taxon>
        <taxon>Magnoliopsida</taxon>
        <taxon>eudicotyledons</taxon>
        <taxon>Gunneridae</taxon>
        <taxon>Pentapetalae</taxon>
        <taxon>rosids</taxon>
        <taxon>fabids</taxon>
        <taxon>Malpighiales</taxon>
        <taxon>Passifloraceae</taxon>
        <taxon>Turnera</taxon>
    </lineage>
</organism>
<sequence length="321" mass="37711">MMDMATLFVYLLAFLFLHITIKHFLNRIRNLPPSPFLCLPIIGHFYLFKQPIHRTLAGLSNRYGPILLLQFGRRRVLVVSSPEIAQECLAKKDIIFANRPRLLFAKHMSYNFTSLFWAPHGDKWRNLRRIASLEMLSTHRVHMLSFIRQEEVKSLVRHLYRNQDQMVDMRAAFVELTLNIMTRTIAGKRYYGESSTISGTNTVVADAEEVKRFGEIIEETNRLGRESEIRDFFPWMGCKRVEKELMECQRKRDSLMQGLVDEQRAKMERSDDNESGERKNNLIQVLLSLQDKDPDYYDDELIKSLMLVASHPLVHSYLFYC</sequence>
<name>A0A9Q0JPW9_9ROSI</name>
<keyword evidence="1" id="KW-0349">Heme</keyword>
<evidence type="ECO:0000256" key="1">
    <source>
        <dbReference type="ARBA" id="ARBA00022617"/>
    </source>
</evidence>
<evidence type="ECO:0000313" key="6">
    <source>
        <dbReference type="EMBL" id="KAJ4849734.1"/>
    </source>
</evidence>
<dbReference type="GO" id="GO:0005506">
    <property type="term" value="F:iron ion binding"/>
    <property type="evidence" value="ECO:0007669"/>
    <property type="project" value="InterPro"/>
</dbReference>
<dbReference type="PANTHER" id="PTHR47947">
    <property type="entry name" value="CYTOCHROME P450 82C3-RELATED"/>
    <property type="match status" value="1"/>
</dbReference>
<evidence type="ECO:0000256" key="3">
    <source>
        <dbReference type="ARBA" id="ARBA00023002"/>
    </source>
</evidence>